<keyword evidence="2 4" id="KW-0472">Membrane</keyword>
<feature type="transmembrane region" description="Helical" evidence="4">
    <location>
        <begin position="68"/>
        <end position="90"/>
    </location>
</feature>
<evidence type="ECO:0000313" key="6">
    <source>
        <dbReference type="Proteomes" id="UP001183388"/>
    </source>
</evidence>
<gene>
    <name evidence="5" type="ORF">RM780_13350</name>
</gene>
<name>A0ABU2L9Q8_9ACTN</name>
<feature type="region of interest" description="Disordered" evidence="3">
    <location>
        <begin position="1"/>
        <end position="64"/>
    </location>
</feature>
<evidence type="ECO:0000313" key="5">
    <source>
        <dbReference type="EMBL" id="MDT0307943.1"/>
    </source>
</evidence>
<accession>A0ABU2L9Q8</accession>
<comment type="caution">
    <text evidence="5">The sequence shown here is derived from an EMBL/GenBank/DDBJ whole genome shotgun (WGS) entry which is preliminary data.</text>
</comment>
<dbReference type="PANTHER" id="PTHR37042:SF4">
    <property type="entry name" value="OUTER MEMBRANE PROTEIN RV1973"/>
    <property type="match status" value="1"/>
</dbReference>
<keyword evidence="4" id="KW-0812">Transmembrane</keyword>
<dbReference type="PANTHER" id="PTHR37042">
    <property type="entry name" value="OUTER MEMBRANE PROTEIN RV1973"/>
    <property type="match status" value="1"/>
</dbReference>
<evidence type="ECO:0008006" key="7">
    <source>
        <dbReference type="Google" id="ProtNLM"/>
    </source>
</evidence>
<evidence type="ECO:0000256" key="1">
    <source>
        <dbReference type="ARBA" id="ARBA00004370"/>
    </source>
</evidence>
<comment type="subcellular location">
    <subcellularLocation>
        <location evidence="1">Membrane</location>
    </subcellularLocation>
</comment>
<reference evidence="6" key="1">
    <citation type="submission" date="2023-07" db="EMBL/GenBank/DDBJ databases">
        <title>30 novel species of actinomycetes from the DSMZ collection.</title>
        <authorList>
            <person name="Nouioui I."/>
        </authorList>
    </citation>
    <scope>NUCLEOTIDE SEQUENCE [LARGE SCALE GENOMIC DNA]</scope>
    <source>
        <strain evidence="6">DSM 44917</strain>
    </source>
</reference>
<evidence type="ECO:0000256" key="4">
    <source>
        <dbReference type="SAM" id="Phobius"/>
    </source>
</evidence>
<feature type="compositionally biased region" description="Basic and acidic residues" evidence="3">
    <location>
        <begin position="52"/>
        <end position="64"/>
    </location>
</feature>
<protein>
    <recommendedName>
        <fullName evidence="7">Mce-associated membrane protein</fullName>
    </recommendedName>
</protein>
<keyword evidence="6" id="KW-1185">Reference proteome</keyword>
<organism evidence="5 6">
    <name type="scientific">Streptomyces boetiae</name>
    <dbReference type="NCBI Taxonomy" id="3075541"/>
    <lineage>
        <taxon>Bacteria</taxon>
        <taxon>Bacillati</taxon>
        <taxon>Actinomycetota</taxon>
        <taxon>Actinomycetes</taxon>
        <taxon>Kitasatosporales</taxon>
        <taxon>Streptomycetaceae</taxon>
        <taxon>Streptomyces</taxon>
    </lineage>
</organism>
<evidence type="ECO:0000256" key="3">
    <source>
        <dbReference type="SAM" id="MobiDB-lite"/>
    </source>
</evidence>
<dbReference type="EMBL" id="JAVREN010000016">
    <property type="protein sequence ID" value="MDT0307943.1"/>
    <property type="molecule type" value="Genomic_DNA"/>
</dbReference>
<dbReference type="RefSeq" id="WP_311630895.1">
    <property type="nucleotide sequence ID" value="NZ_JAVREN010000016.1"/>
</dbReference>
<proteinExistence type="predicted"/>
<sequence>MTSSTAPVGSAESPEATDPAAPGQEESAKAPGHRRRKERKQRNARLRKVKLRKDEDRKEPREPGRRRGLLRVAGILVLAAALVAGTALTVRAGQLRDEGRTDNLALTDYDATSRVINDVSNALATVFSYTPGTLADTQERAGEWLSGPAAEEYETLMREVETLAAEQQLSMDTAVLRAGVRELTEDTARLLVFLDQVSERAGQEPTTVAAQLTVTAELIGERWRIVGITSR</sequence>
<dbReference type="Proteomes" id="UP001183388">
    <property type="component" value="Unassembled WGS sequence"/>
</dbReference>
<feature type="compositionally biased region" description="Basic residues" evidence="3">
    <location>
        <begin position="31"/>
        <end position="51"/>
    </location>
</feature>
<keyword evidence="4" id="KW-1133">Transmembrane helix</keyword>
<evidence type="ECO:0000256" key="2">
    <source>
        <dbReference type="ARBA" id="ARBA00023136"/>
    </source>
</evidence>